<dbReference type="EMBL" id="BK014880">
    <property type="protein sequence ID" value="DAD80156.1"/>
    <property type="molecule type" value="Genomic_DNA"/>
</dbReference>
<accession>A0A8S5MD53</accession>
<protein>
    <submittedName>
        <fullName evidence="1">Uncharacterized protein</fullName>
    </submittedName>
</protein>
<sequence length="42" mass="4768">MPETPPCHTCKGADVVHLRAWSPAFFMPVEKLTVRNARFAVR</sequence>
<organism evidence="1">
    <name type="scientific">Podoviridae sp. ct7Kl21</name>
    <dbReference type="NCBI Taxonomy" id="2826541"/>
    <lineage>
        <taxon>Viruses</taxon>
        <taxon>Duplodnaviria</taxon>
        <taxon>Heunggongvirae</taxon>
        <taxon>Uroviricota</taxon>
        <taxon>Caudoviricetes</taxon>
    </lineage>
</organism>
<reference evidence="1" key="1">
    <citation type="journal article" date="2021" name="Proc. Natl. Acad. Sci. U.S.A.">
        <title>A Catalog of Tens of Thousands of Viruses from Human Metagenomes Reveals Hidden Associations with Chronic Diseases.</title>
        <authorList>
            <person name="Tisza M.J."/>
            <person name="Buck C.B."/>
        </authorList>
    </citation>
    <scope>NUCLEOTIDE SEQUENCE</scope>
    <source>
        <strain evidence="1">Ct7Kl21</strain>
    </source>
</reference>
<name>A0A8S5MD53_9CAUD</name>
<evidence type="ECO:0000313" key="1">
    <source>
        <dbReference type="EMBL" id="DAD80156.1"/>
    </source>
</evidence>
<proteinExistence type="predicted"/>